<name>A0ABS3C323_9BACT</name>
<proteinExistence type="predicted"/>
<keyword evidence="2" id="KW-1185">Reference proteome</keyword>
<evidence type="ECO:0000313" key="2">
    <source>
        <dbReference type="Proteomes" id="UP000664317"/>
    </source>
</evidence>
<evidence type="ECO:0000313" key="1">
    <source>
        <dbReference type="EMBL" id="MBN7810986.1"/>
    </source>
</evidence>
<dbReference type="EMBL" id="JAFKCT010000003">
    <property type="protein sequence ID" value="MBN7810986.1"/>
    <property type="molecule type" value="Genomic_DNA"/>
</dbReference>
<dbReference type="RefSeq" id="WP_206577773.1">
    <property type="nucleotide sequence ID" value="NZ_JAFKCT010000003.1"/>
</dbReference>
<dbReference type="Proteomes" id="UP000664317">
    <property type="component" value="Unassembled WGS sequence"/>
</dbReference>
<accession>A0ABS3C323</accession>
<reference evidence="1 2" key="1">
    <citation type="submission" date="2021-03" db="EMBL/GenBank/DDBJ databases">
        <title>novel species isolated from a fishpond in China.</title>
        <authorList>
            <person name="Lu H."/>
            <person name="Cai Z."/>
        </authorList>
    </citation>
    <scope>NUCLEOTIDE SEQUENCE [LARGE SCALE GENOMIC DNA]</scope>
    <source>
        <strain evidence="1 2">H41</strain>
    </source>
</reference>
<comment type="caution">
    <text evidence="1">The sequence shown here is derived from an EMBL/GenBank/DDBJ whole genome shotgun (WGS) entry which is preliminary data.</text>
</comment>
<protein>
    <recommendedName>
        <fullName evidence="3">Addiction module component</fullName>
    </recommendedName>
</protein>
<evidence type="ECO:0008006" key="3">
    <source>
        <dbReference type="Google" id="ProtNLM"/>
    </source>
</evidence>
<organism evidence="1 2">
    <name type="scientific">Algoriphagus oliviformis</name>
    <dbReference type="NCBI Taxonomy" id="2811231"/>
    <lineage>
        <taxon>Bacteria</taxon>
        <taxon>Pseudomonadati</taxon>
        <taxon>Bacteroidota</taxon>
        <taxon>Cytophagia</taxon>
        <taxon>Cytophagales</taxon>
        <taxon>Cyclobacteriaceae</taxon>
        <taxon>Algoriphagus</taxon>
    </lineage>
</organism>
<sequence length="75" mass="8673">MNLKEKIKQRVNDIHDPRLLEELLKAVELEYDIEHAAELSDQEKKAIDTGIADADAGKLHSHTEASRLVREWLRK</sequence>
<gene>
    <name evidence="1" type="ORF">J0A68_08470</name>
</gene>